<evidence type="ECO:0000313" key="21">
    <source>
        <dbReference type="EMBL" id="KAA6129693.1"/>
    </source>
</evidence>
<keyword evidence="9" id="KW-0406">Ion transport</keyword>
<dbReference type="NCBIfam" id="TIGR01783">
    <property type="entry name" value="TonB-siderophor"/>
    <property type="match status" value="1"/>
</dbReference>
<dbReference type="Pfam" id="PF07715">
    <property type="entry name" value="Plug"/>
    <property type="match status" value="1"/>
</dbReference>
<evidence type="ECO:0000256" key="10">
    <source>
        <dbReference type="ARBA" id="ARBA00023077"/>
    </source>
</evidence>
<keyword evidence="12 21" id="KW-0675">Receptor</keyword>
<evidence type="ECO:0000256" key="8">
    <source>
        <dbReference type="ARBA" id="ARBA00023004"/>
    </source>
</evidence>
<dbReference type="InterPro" id="IPR036942">
    <property type="entry name" value="Beta-barrel_TonB_sf"/>
</dbReference>
<keyword evidence="5" id="KW-0410">Iron transport</keyword>
<dbReference type="InterPro" id="IPR010917">
    <property type="entry name" value="TonB_rcpt_CS"/>
</dbReference>
<keyword evidence="6 14" id="KW-0812">Transmembrane</keyword>
<dbReference type="PANTHER" id="PTHR32552:SF82">
    <property type="entry name" value="FCUA PROTEIN"/>
    <property type="match status" value="1"/>
</dbReference>
<feature type="signal peptide" evidence="18">
    <location>
        <begin position="1"/>
        <end position="20"/>
    </location>
</feature>
<feature type="compositionally biased region" description="Low complexity" evidence="17">
    <location>
        <begin position="18"/>
        <end position="27"/>
    </location>
</feature>
<comment type="similarity">
    <text evidence="2 14 16">Belongs to the TonB-dependent receptor family.</text>
</comment>
<dbReference type="SUPFAM" id="SSF56935">
    <property type="entry name" value="Porins"/>
    <property type="match status" value="1"/>
</dbReference>
<dbReference type="PANTHER" id="PTHR32552">
    <property type="entry name" value="FERRICHROME IRON RECEPTOR-RELATED"/>
    <property type="match status" value="1"/>
</dbReference>
<dbReference type="GO" id="GO:0015891">
    <property type="term" value="P:siderophore transport"/>
    <property type="evidence" value="ECO:0007669"/>
    <property type="project" value="InterPro"/>
</dbReference>
<evidence type="ECO:0000256" key="1">
    <source>
        <dbReference type="ARBA" id="ARBA00004571"/>
    </source>
</evidence>
<dbReference type="InterPro" id="IPR012910">
    <property type="entry name" value="Plug_dom"/>
</dbReference>
<keyword evidence="10 16" id="KW-0798">TonB box</keyword>
<evidence type="ECO:0000256" key="17">
    <source>
        <dbReference type="SAM" id="MobiDB-lite"/>
    </source>
</evidence>
<protein>
    <submittedName>
        <fullName evidence="21">TonB-dependent siderophore receptor</fullName>
    </submittedName>
</protein>
<dbReference type="Pfam" id="PF00593">
    <property type="entry name" value="TonB_dep_Rec_b-barrel"/>
    <property type="match status" value="1"/>
</dbReference>
<feature type="chain" id="PRO_5024344668" evidence="18">
    <location>
        <begin position="21"/>
        <end position="704"/>
    </location>
</feature>
<dbReference type="PROSITE" id="PS52016">
    <property type="entry name" value="TONB_DEPENDENT_REC_3"/>
    <property type="match status" value="1"/>
</dbReference>
<dbReference type="CDD" id="cd01347">
    <property type="entry name" value="ligand_gated_channel"/>
    <property type="match status" value="1"/>
</dbReference>
<evidence type="ECO:0000259" key="20">
    <source>
        <dbReference type="Pfam" id="PF07715"/>
    </source>
</evidence>
<reference evidence="21 22" key="1">
    <citation type="submission" date="2019-09" db="EMBL/GenBank/DDBJ databases">
        <title>Isolation of a novel species in the genus Cupriavidus from patients with sepsis using whole genome sequencing.</title>
        <authorList>
            <person name="Kweon O.J."/>
            <person name="Lee M.-K."/>
        </authorList>
    </citation>
    <scope>NUCLEOTIDE SEQUENCE [LARGE SCALE GENOMIC DNA]</scope>
    <source>
        <strain evidence="21 22">MKL-01</strain>
    </source>
</reference>
<evidence type="ECO:0000256" key="15">
    <source>
        <dbReference type="PROSITE-ProRule" id="PRU10144"/>
    </source>
</evidence>
<keyword evidence="8" id="KW-0408">Iron</keyword>
<feature type="domain" description="TonB-dependent receptor-like beta-barrel" evidence="19">
    <location>
        <begin position="239"/>
        <end position="674"/>
    </location>
</feature>
<keyword evidence="4 14" id="KW-1134">Transmembrane beta strand</keyword>
<evidence type="ECO:0000256" key="14">
    <source>
        <dbReference type="PROSITE-ProRule" id="PRU01360"/>
    </source>
</evidence>
<feature type="short sequence motif" description="TonB C-terminal box" evidence="15">
    <location>
        <begin position="687"/>
        <end position="704"/>
    </location>
</feature>
<evidence type="ECO:0000256" key="9">
    <source>
        <dbReference type="ARBA" id="ARBA00023065"/>
    </source>
</evidence>
<organism evidence="21 22">
    <name type="scientific">Cupriavidus cauae</name>
    <dbReference type="NCBI Taxonomy" id="2608999"/>
    <lineage>
        <taxon>Bacteria</taxon>
        <taxon>Pseudomonadati</taxon>
        <taxon>Pseudomonadota</taxon>
        <taxon>Betaproteobacteria</taxon>
        <taxon>Burkholderiales</taxon>
        <taxon>Burkholderiaceae</taxon>
        <taxon>Cupriavidus</taxon>
    </lineage>
</organism>
<comment type="subcellular location">
    <subcellularLocation>
        <location evidence="1 14">Cell outer membrane</location>
        <topology evidence="1 14">Multi-pass membrane protein</topology>
    </subcellularLocation>
</comment>
<evidence type="ECO:0000256" key="7">
    <source>
        <dbReference type="ARBA" id="ARBA00022729"/>
    </source>
</evidence>
<dbReference type="PROSITE" id="PS01156">
    <property type="entry name" value="TONB_DEPENDENT_REC_2"/>
    <property type="match status" value="1"/>
</dbReference>
<accession>A0A5M8B1Z5</accession>
<evidence type="ECO:0000256" key="11">
    <source>
        <dbReference type="ARBA" id="ARBA00023136"/>
    </source>
</evidence>
<dbReference type="Proteomes" id="UP000324324">
    <property type="component" value="Unassembled WGS sequence"/>
</dbReference>
<dbReference type="InterPro" id="IPR010105">
    <property type="entry name" value="TonB_sidphr_rcpt"/>
</dbReference>
<dbReference type="InterPro" id="IPR039426">
    <property type="entry name" value="TonB-dep_rcpt-like"/>
</dbReference>
<keyword evidence="22" id="KW-1185">Reference proteome</keyword>
<keyword evidence="3 14" id="KW-0813">Transport</keyword>
<evidence type="ECO:0000256" key="6">
    <source>
        <dbReference type="ARBA" id="ARBA00022692"/>
    </source>
</evidence>
<evidence type="ECO:0000256" key="13">
    <source>
        <dbReference type="ARBA" id="ARBA00023237"/>
    </source>
</evidence>
<evidence type="ECO:0000256" key="5">
    <source>
        <dbReference type="ARBA" id="ARBA00022496"/>
    </source>
</evidence>
<dbReference type="InterPro" id="IPR000531">
    <property type="entry name" value="Beta-barrel_TonB"/>
</dbReference>
<dbReference type="Gene3D" id="2.40.170.20">
    <property type="entry name" value="TonB-dependent receptor, beta-barrel domain"/>
    <property type="match status" value="1"/>
</dbReference>
<dbReference type="AlphaFoldDB" id="A0A5M8B1Z5"/>
<comment type="caution">
    <text evidence="21">The sequence shown here is derived from an EMBL/GenBank/DDBJ whole genome shotgun (WGS) entry which is preliminary data.</text>
</comment>
<dbReference type="EMBL" id="VWRN01000017">
    <property type="protein sequence ID" value="KAA6129693.1"/>
    <property type="molecule type" value="Genomic_DNA"/>
</dbReference>
<proteinExistence type="inferred from homology"/>
<evidence type="ECO:0000256" key="2">
    <source>
        <dbReference type="ARBA" id="ARBA00009810"/>
    </source>
</evidence>
<keyword evidence="13 14" id="KW-0998">Cell outer membrane</keyword>
<name>A0A5M8B1Z5_9BURK</name>
<feature type="domain" description="TonB-dependent receptor plug" evidence="20">
    <location>
        <begin position="64"/>
        <end position="157"/>
    </location>
</feature>
<evidence type="ECO:0000256" key="16">
    <source>
        <dbReference type="RuleBase" id="RU003357"/>
    </source>
</evidence>
<evidence type="ECO:0000256" key="4">
    <source>
        <dbReference type="ARBA" id="ARBA00022452"/>
    </source>
</evidence>
<sequence>MAVAGALPLTALAQAQSSTAAESAETLPEVTVRAETTPDQPPPAYAGGQVARGGRLGILGNQDMMDVPFSITAYTAETIQNQQARSVADVLANDPGVRSSLGFGNFSETFVIRGFQLNGDDIGYNGLYGIAPRQLVAVEGLDRVEVFRGASAFLNGVTPTGTGIGGSINLVPKFAPYQPLTQATIDYTSQGRAGGHVDIGRRFGEDQRWGVRINALARGGEAAIDDERRQQRLFSAGLDYQGDKLRVSADFGYQKQTIRQGRPMVSLTGTTLPAVPSARANFAQAWTDSMLEDTYGTLRAEYDVAPDWTTYLAVGAHHTNEFGNYSSLTVNGSGVGTAARLTVPYKSNTTSEEVGVRGAFHTGPVKHRINLAWSGMQSVKRTAYEMSGRFATGLYDPVQTPRPGTTLTGGDMANPGVTGRTNLSGFAISDTLSFLDDRVLLTAGVRQQNLSVRGYSYTGVQQSNYDESATSPAFGLVVKPTRQISLYANYIQGLAQGPTAPNTAANRGEVFPPIKSRQVEAGVKWDAGKFGSTLAVYQIEQPSGILQGDVYSLAGEQRNRGIELSGFGEPLPGIRLLAGVAYIDARLNRTGTPANDGNKAVGVPNYTLNVGAEWDIPGVPGFTVSGRYLQTGRQYLDVANRVSLPSWRRFDLGARYTFKAAQQRYTLRAGIENVAGKAYWASAYGGYLIMGAPRTFKVAMTVDF</sequence>
<keyword evidence="7 18" id="KW-0732">Signal</keyword>
<evidence type="ECO:0000256" key="3">
    <source>
        <dbReference type="ARBA" id="ARBA00022448"/>
    </source>
</evidence>
<dbReference type="GO" id="GO:0038023">
    <property type="term" value="F:signaling receptor activity"/>
    <property type="evidence" value="ECO:0007669"/>
    <property type="project" value="InterPro"/>
</dbReference>
<evidence type="ECO:0000313" key="22">
    <source>
        <dbReference type="Proteomes" id="UP000324324"/>
    </source>
</evidence>
<evidence type="ECO:0000259" key="19">
    <source>
        <dbReference type="Pfam" id="PF00593"/>
    </source>
</evidence>
<keyword evidence="11 14" id="KW-0472">Membrane</keyword>
<evidence type="ECO:0000256" key="12">
    <source>
        <dbReference type="ARBA" id="ARBA00023170"/>
    </source>
</evidence>
<gene>
    <name evidence="21" type="ORF">F1599_05405</name>
</gene>
<dbReference type="Gene3D" id="2.170.130.10">
    <property type="entry name" value="TonB-dependent receptor, plug domain"/>
    <property type="match status" value="1"/>
</dbReference>
<dbReference type="RefSeq" id="WP_150082431.1">
    <property type="nucleotide sequence ID" value="NZ_VWRN01000017.1"/>
</dbReference>
<dbReference type="InterPro" id="IPR037066">
    <property type="entry name" value="Plug_dom_sf"/>
</dbReference>
<dbReference type="GO" id="GO:0015344">
    <property type="term" value="F:siderophore uptake transmembrane transporter activity"/>
    <property type="evidence" value="ECO:0007669"/>
    <property type="project" value="TreeGrafter"/>
</dbReference>
<feature type="region of interest" description="Disordered" evidence="17">
    <location>
        <begin position="18"/>
        <end position="49"/>
    </location>
</feature>
<feature type="region of interest" description="Disordered" evidence="17">
    <location>
        <begin position="395"/>
        <end position="416"/>
    </location>
</feature>
<dbReference type="GO" id="GO:0009279">
    <property type="term" value="C:cell outer membrane"/>
    <property type="evidence" value="ECO:0007669"/>
    <property type="project" value="UniProtKB-SubCell"/>
</dbReference>
<evidence type="ECO:0000256" key="18">
    <source>
        <dbReference type="SAM" id="SignalP"/>
    </source>
</evidence>